<feature type="transmembrane region" description="Helical" evidence="9">
    <location>
        <begin position="12"/>
        <end position="38"/>
    </location>
</feature>
<dbReference type="GO" id="GO:0022857">
    <property type="term" value="F:transmembrane transporter activity"/>
    <property type="evidence" value="ECO:0007669"/>
    <property type="project" value="TreeGrafter"/>
</dbReference>
<dbReference type="RefSeq" id="WP_106538805.1">
    <property type="nucleotide sequence ID" value="NZ_PYGE01000016.1"/>
</dbReference>
<evidence type="ECO:0000256" key="1">
    <source>
        <dbReference type="ARBA" id="ARBA00004429"/>
    </source>
</evidence>
<evidence type="ECO:0000313" key="11">
    <source>
        <dbReference type="EMBL" id="PSL00365.1"/>
    </source>
</evidence>
<organism evidence="11 12">
    <name type="scientific">Haloactinopolyspora alba</name>
    <dbReference type="NCBI Taxonomy" id="648780"/>
    <lineage>
        <taxon>Bacteria</taxon>
        <taxon>Bacillati</taxon>
        <taxon>Actinomycetota</taxon>
        <taxon>Actinomycetes</taxon>
        <taxon>Jiangellales</taxon>
        <taxon>Jiangellaceae</taxon>
        <taxon>Haloactinopolyspora</taxon>
    </lineage>
</organism>
<evidence type="ECO:0000313" key="12">
    <source>
        <dbReference type="Proteomes" id="UP000243528"/>
    </source>
</evidence>
<dbReference type="InterPro" id="IPR007387">
    <property type="entry name" value="TRAP_DctQ"/>
</dbReference>
<protein>
    <submittedName>
        <fullName evidence="11">TRAP-type C4-dicarboxylate transport system permease small subunit</fullName>
    </submittedName>
</protein>
<evidence type="ECO:0000256" key="4">
    <source>
        <dbReference type="ARBA" id="ARBA00022519"/>
    </source>
</evidence>
<comment type="subcellular location">
    <subcellularLocation>
        <location evidence="1">Cell inner membrane</location>
        <topology evidence="1">Multi-pass membrane protein</topology>
    </subcellularLocation>
</comment>
<evidence type="ECO:0000256" key="3">
    <source>
        <dbReference type="ARBA" id="ARBA00022475"/>
    </source>
</evidence>
<dbReference type="OrthoDB" id="2085311at2"/>
<keyword evidence="7 9" id="KW-0472">Membrane</keyword>
<comment type="caution">
    <text evidence="11">The sequence shown here is derived from an EMBL/GenBank/DDBJ whole genome shotgun (WGS) entry which is preliminary data.</text>
</comment>
<evidence type="ECO:0000259" key="10">
    <source>
        <dbReference type="Pfam" id="PF04290"/>
    </source>
</evidence>
<name>A0A2P8DT39_9ACTN</name>
<evidence type="ECO:0000256" key="5">
    <source>
        <dbReference type="ARBA" id="ARBA00022692"/>
    </source>
</evidence>
<dbReference type="PANTHER" id="PTHR35011:SF2">
    <property type="entry name" value="2,3-DIKETO-L-GULONATE TRAP TRANSPORTER SMALL PERMEASE PROTEIN YIAM"/>
    <property type="match status" value="1"/>
</dbReference>
<evidence type="ECO:0000256" key="2">
    <source>
        <dbReference type="ARBA" id="ARBA00022448"/>
    </source>
</evidence>
<evidence type="ECO:0000256" key="7">
    <source>
        <dbReference type="ARBA" id="ARBA00023136"/>
    </source>
</evidence>
<keyword evidence="5 9" id="KW-0812">Transmembrane</keyword>
<dbReference type="GO" id="GO:0015740">
    <property type="term" value="P:C4-dicarboxylate transport"/>
    <property type="evidence" value="ECO:0007669"/>
    <property type="project" value="TreeGrafter"/>
</dbReference>
<feature type="domain" description="Tripartite ATP-independent periplasmic transporters DctQ component" evidence="10">
    <location>
        <begin position="26"/>
        <end position="154"/>
    </location>
</feature>
<dbReference type="EMBL" id="PYGE01000016">
    <property type="protein sequence ID" value="PSL00365.1"/>
    <property type="molecule type" value="Genomic_DNA"/>
</dbReference>
<feature type="transmembrane region" description="Helical" evidence="9">
    <location>
        <begin position="130"/>
        <end position="152"/>
    </location>
</feature>
<sequence length="180" mass="19640">MKSLLRVVDRIVDVFATVAGLLMVALTVVVTTAVVSRYAFDLPIRSTTEMSGLIFAWLVFLAAISVTHHQDNIAVTYFRSKLPALVERLVEAVMKMMMLVFAGYLTRSSLELTTALADQKLPALQISTSWLNASVAVAFIAISVVLVVQIVVDLFFPHLRTPAEEDELGERAEGMVGGAE</sequence>
<reference evidence="11 12" key="1">
    <citation type="submission" date="2018-03" db="EMBL/GenBank/DDBJ databases">
        <title>Genomic Encyclopedia of Archaeal and Bacterial Type Strains, Phase II (KMG-II): from individual species to whole genera.</title>
        <authorList>
            <person name="Goeker M."/>
        </authorList>
    </citation>
    <scope>NUCLEOTIDE SEQUENCE [LARGE SCALE GENOMIC DNA]</scope>
    <source>
        <strain evidence="11 12">DSM 45211</strain>
    </source>
</reference>
<accession>A0A2P8DT39</accession>
<keyword evidence="2" id="KW-0813">Transport</keyword>
<keyword evidence="12" id="KW-1185">Reference proteome</keyword>
<keyword evidence="6 9" id="KW-1133">Transmembrane helix</keyword>
<evidence type="ECO:0000256" key="6">
    <source>
        <dbReference type="ARBA" id="ARBA00022989"/>
    </source>
</evidence>
<dbReference type="InterPro" id="IPR055348">
    <property type="entry name" value="DctQ"/>
</dbReference>
<keyword evidence="4" id="KW-0997">Cell inner membrane</keyword>
<gene>
    <name evidence="11" type="ORF">CLV30_11625</name>
</gene>
<evidence type="ECO:0000256" key="8">
    <source>
        <dbReference type="ARBA" id="ARBA00038436"/>
    </source>
</evidence>
<dbReference type="Pfam" id="PF04290">
    <property type="entry name" value="DctQ"/>
    <property type="match status" value="1"/>
</dbReference>
<dbReference type="Proteomes" id="UP000243528">
    <property type="component" value="Unassembled WGS sequence"/>
</dbReference>
<evidence type="ECO:0000256" key="9">
    <source>
        <dbReference type="SAM" id="Phobius"/>
    </source>
</evidence>
<keyword evidence="3" id="KW-1003">Cell membrane</keyword>
<dbReference type="GO" id="GO:0005886">
    <property type="term" value="C:plasma membrane"/>
    <property type="evidence" value="ECO:0007669"/>
    <property type="project" value="UniProtKB-SubCell"/>
</dbReference>
<proteinExistence type="inferred from homology"/>
<dbReference type="AlphaFoldDB" id="A0A2P8DT39"/>
<feature type="transmembrane region" description="Helical" evidence="9">
    <location>
        <begin position="50"/>
        <end position="68"/>
    </location>
</feature>
<dbReference type="PANTHER" id="PTHR35011">
    <property type="entry name" value="2,3-DIKETO-L-GULONATE TRAP TRANSPORTER SMALL PERMEASE PROTEIN YIAM"/>
    <property type="match status" value="1"/>
</dbReference>
<comment type="similarity">
    <text evidence="8">Belongs to the TRAP transporter small permease family.</text>
</comment>